<dbReference type="EMBL" id="PFBY01000047">
    <property type="protein sequence ID" value="PIR76002.1"/>
    <property type="molecule type" value="Genomic_DNA"/>
</dbReference>
<evidence type="ECO:0008006" key="6">
    <source>
        <dbReference type="Google" id="ProtNLM"/>
    </source>
</evidence>
<dbReference type="Proteomes" id="UP000231530">
    <property type="component" value="Unassembled WGS sequence"/>
</dbReference>
<dbReference type="InterPro" id="IPR029063">
    <property type="entry name" value="SAM-dependent_MTases_sf"/>
</dbReference>
<dbReference type="SUPFAM" id="SSF53335">
    <property type="entry name" value="S-adenosyl-L-methionine-dependent methyltransferases"/>
    <property type="match status" value="1"/>
</dbReference>
<protein>
    <recommendedName>
        <fullName evidence="6">Methyltransferase</fullName>
    </recommendedName>
</protein>
<evidence type="ECO:0000313" key="4">
    <source>
        <dbReference type="EMBL" id="PIR76002.1"/>
    </source>
</evidence>
<organism evidence="4 5">
    <name type="scientific">Candidatus Magasanikbacteria bacterium CG10_big_fil_rev_8_21_14_0_10_42_10</name>
    <dbReference type="NCBI Taxonomy" id="1974649"/>
    <lineage>
        <taxon>Bacteria</taxon>
        <taxon>Candidatus Magasanikiibacteriota</taxon>
    </lineage>
</organism>
<evidence type="ECO:0000256" key="3">
    <source>
        <dbReference type="ARBA" id="ARBA00022691"/>
    </source>
</evidence>
<evidence type="ECO:0000313" key="5">
    <source>
        <dbReference type="Proteomes" id="UP000231530"/>
    </source>
</evidence>
<evidence type="ECO:0000256" key="2">
    <source>
        <dbReference type="ARBA" id="ARBA00022679"/>
    </source>
</evidence>
<gene>
    <name evidence="4" type="ORF">COU32_04500</name>
</gene>
<dbReference type="PROSITE" id="PS51682">
    <property type="entry name" value="SAM_OMT_I"/>
    <property type="match status" value="1"/>
</dbReference>
<dbReference type="Pfam" id="PF01596">
    <property type="entry name" value="Methyltransf_3"/>
    <property type="match status" value="1"/>
</dbReference>
<dbReference type="PANTHER" id="PTHR43167">
    <property type="entry name" value="PUTATIVE (AFU_ORTHOLOGUE AFUA_6G01830)-RELATED"/>
    <property type="match status" value="1"/>
</dbReference>
<proteinExistence type="predicted"/>
<keyword evidence="3" id="KW-0949">S-adenosyl-L-methionine</keyword>
<accession>A0A2H0TV07</accession>
<dbReference type="CDD" id="cd02440">
    <property type="entry name" value="AdoMet_MTases"/>
    <property type="match status" value="1"/>
</dbReference>
<evidence type="ECO:0000256" key="1">
    <source>
        <dbReference type="ARBA" id="ARBA00022603"/>
    </source>
</evidence>
<comment type="caution">
    <text evidence="4">The sequence shown here is derived from an EMBL/GenBank/DDBJ whole genome shotgun (WGS) entry which is preliminary data.</text>
</comment>
<dbReference type="GO" id="GO:0008171">
    <property type="term" value="F:O-methyltransferase activity"/>
    <property type="evidence" value="ECO:0007669"/>
    <property type="project" value="InterPro"/>
</dbReference>
<dbReference type="InterPro" id="IPR002935">
    <property type="entry name" value="SAM_O-MeTrfase"/>
</dbReference>
<keyword evidence="1" id="KW-0489">Methyltransferase</keyword>
<dbReference type="GO" id="GO:0032259">
    <property type="term" value="P:methylation"/>
    <property type="evidence" value="ECO:0007669"/>
    <property type="project" value="UniProtKB-KW"/>
</dbReference>
<keyword evidence="2" id="KW-0808">Transferase</keyword>
<reference evidence="5" key="1">
    <citation type="submission" date="2017-09" db="EMBL/GenBank/DDBJ databases">
        <title>Depth-based differentiation of microbial function through sediment-hosted aquifers and enrichment of novel symbionts in the deep terrestrial subsurface.</title>
        <authorList>
            <person name="Probst A.J."/>
            <person name="Ladd B."/>
            <person name="Jarett J.K."/>
            <person name="Geller-Mcgrath D.E."/>
            <person name="Sieber C.M.K."/>
            <person name="Emerson J.B."/>
            <person name="Anantharaman K."/>
            <person name="Thomas B.C."/>
            <person name="Malmstrom R."/>
            <person name="Stieglmeier M."/>
            <person name="Klingl A."/>
            <person name="Woyke T."/>
            <person name="Ryan C.M."/>
            <person name="Banfield J.F."/>
        </authorList>
    </citation>
    <scope>NUCLEOTIDE SEQUENCE [LARGE SCALE GENOMIC DNA]</scope>
</reference>
<dbReference type="Gene3D" id="3.40.50.150">
    <property type="entry name" value="Vaccinia Virus protein VP39"/>
    <property type="match status" value="1"/>
</dbReference>
<name>A0A2H0TV07_9BACT</name>
<sequence>MKNTYTSLLSYQSMNKNAIAPVKKQLELYIAQGNPYWNISPETATYIVSLLNTYKPMRVLEIGTSIGYSAICIGEALAAWGGTLVTIESHEERFSLAQKNIEDSTLENIIQVKGHAPEILKNIDGSFDLCFFDATKYEHLSYFNALKERINPHGIIITDNMLSHENELAEYKKTVEDDPQFESELVDVGTGLLVSHKIEKQ</sequence>
<dbReference type="AlphaFoldDB" id="A0A2H0TV07"/>
<dbReference type="PANTHER" id="PTHR43167:SF1">
    <property type="entry name" value="PUTATIVE (AFU_ORTHOLOGUE AFUA_6G01830)-RELATED"/>
    <property type="match status" value="1"/>
</dbReference>